<accession>A0AAD5YG89</accession>
<reference evidence="11" key="1">
    <citation type="submission" date="2022-07" db="EMBL/GenBank/DDBJ databases">
        <title>Genome Sequence of Physisporinus lineatus.</title>
        <authorList>
            <person name="Buettner E."/>
        </authorList>
    </citation>
    <scope>NUCLEOTIDE SEQUENCE</scope>
    <source>
        <strain evidence="11">VT162</strain>
    </source>
</reference>
<keyword evidence="3 8" id="KW-0256">Endoplasmic reticulum</keyword>
<keyword evidence="4 8" id="KW-1133">Transmembrane helix</keyword>
<evidence type="ECO:0000256" key="7">
    <source>
        <dbReference type="ARBA" id="ARBA00023136"/>
    </source>
</evidence>
<evidence type="ECO:0000259" key="10">
    <source>
        <dbReference type="PROSITE" id="PS51847"/>
    </source>
</evidence>
<evidence type="ECO:0000256" key="1">
    <source>
        <dbReference type="ARBA" id="ARBA00022448"/>
    </source>
</evidence>
<dbReference type="GO" id="GO:0032865">
    <property type="term" value="C:ERMES complex"/>
    <property type="evidence" value="ECO:0007669"/>
    <property type="project" value="UniProtKB-UniRule"/>
</dbReference>
<dbReference type="GO" id="GO:1990456">
    <property type="term" value="P:mitochondrion-endoplasmic reticulum membrane tethering"/>
    <property type="evidence" value="ECO:0007669"/>
    <property type="project" value="TreeGrafter"/>
</dbReference>
<feature type="topological domain" description="Cytoplasmic" evidence="8">
    <location>
        <begin position="38"/>
        <end position="313"/>
    </location>
</feature>
<keyword evidence="7 8" id="KW-0472">Membrane</keyword>
<dbReference type="PANTHER" id="PTHR13466">
    <property type="entry name" value="TEX2 PROTEIN-RELATED"/>
    <property type="match status" value="1"/>
</dbReference>
<proteinExistence type="inferred from homology"/>
<dbReference type="InterPro" id="IPR027537">
    <property type="entry name" value="Mmm1"/>
</dbReference>
<organism evidence="11 12">
    <name type="scientific">Meripilus lineatus</name>
    <dbReference type="NCBI Taxonomy" id="2056292"/>
    <lineage>
        <taxon>Eukaryota</taxon>
        <taxon>Fungi</taxon>
        <taxon>Dikarya</taxon>
        <taxon>Basidiomycota</taxon>
        <taxon>Agaricomycotina</taxon>
        <taxon>Agaricomycetes</taxon>
        <taxon>Polyporales</taxon>
        <taxon>Meripilaceae</taxon>
        <taxon>Meripilus</taxon>
    </lineage>
</organism>
<dbReference type="CDD" id="cd21671">
    <property type="entry name" value="SMP_Mmm1"/>
    <property type="match status" value="1"/>
</dbReference>
<sequence length="313" mass="34674">MGNAYVLTLEPTFTQGLIIGQLSILFLLFFILKYLFFDFASSAGSKISYQPRLVINEVDGIRDNSRDKPRRAAEVSEALNGDVPLESTDWLNVVLQQVLDAYRMKLRGHLPGVDGDELARRRVEAFANKIRPPGFLDPIKVHSVDLGTAAPRLSAARRKICSPPSSDQQLEFSLNYSDSVSVSLSTSVLFNYPFASFARLPVSLTITLSLFSAAVQLTPPDPHSEHPVMTIILPSPQSDFVLDLKTTSLMGSRAKLADVPKLHELITHQIRKVIIQKGVWKVAMPGLATVAEVKHDIQMEQQQEQAMKLLAQV</sequence>
<comment type="subunit">
    <text evidence="8">Homodimer. Component of the ER-mitochondria encounter structure (ERMES) or MDM complex, composed of MMM1, MDM10, MDM12 and MDM34. A MMM1 homodimer associates with one molecule of MDM12 on each side in a pairwise head-to-tail manner, and the SMP-LTD domains of MMM1 and MDM12 generate a continuous hydrophobic tunnel for phospholipid trafficking.</text>
</comment>
<dbReference type="AlphaFoldDB" id="A0AAD5YG89"/>
<dbReference type="InterPro" id="IPR031468">
    <property type="entry name" value="SMP_LBD"/>
</dbReference>
<evidence type="ECO:0000256" key="3">
    <source>
        <dbReference type="ARBA" id="ARBA00022824"/>
    </source>
</evidence>
<dbReference type="PROSITE" id="PS51847">
    <property type="entry name" value="SMP"/>
    <property type="match status" value="1"/>
</dbReference>
<evidence type="ECO:0000256" key="2">
    <source>
        <dbReference type="ARBA" id="ARBA00022692"/>
    </source>
</evidence>
<dbReference type="GO" id="GO:0005789">
    <property type="term" value="C:endoplasmic reticulum membrane"/>
    <property type="evidence" value="ECO:0007669"/>
    <property type="project" value="UniProtKB-SubCell"/>
</dbReference>
<keyword evidence="1" id="KW-0813">Transport</keyword>
<keyword evidence="12" id="KW-1185">Reference proteome</keyword>
<keyword evidence="2 8" id="KW-0812">Transmembrane</keyword>
<dbReference type="GO" id="GO:0015914">
    <property type="term" value="P:phospholipid transport"/>
    <property type="evidence" value="ECO:0007669"/>
    <property type="project" value="TreeGrafter"/>
</dbReference>
<comment type="caution">
    <text evidence="11">The sequence shown here is derived from an EMBL/GenBank/DDBJ whole genome shotgun (WGS) entry which is preliminary data.</text>
</comment>
<feature type="domain" description="SMP-LTD" evidence="10">
    <location>
        <begin position="84"/>
        <end position="293"/>
    </location>
</feature>
<dbReference type="InterPro" id="IPR019411">
    <property type="entry name" value="MMM1_dom"/>
</dbReference>
<evidence type="ECO:0000313" key="12">
    <source>
        <dbReference type="Proteomes" id="UP001212997"/>
    </source>
</evidence>
<dbReference type="GO" id="GO:0008289">
    <property type="term" value="F:lipid binding"/>
    <property type="evidence" value="ECO:0007669"/>
    <property type="project" value="UniProtKB-KW"/>
</dbReference>
<evidence type="ECO:0000256" key="9">
    <source>
        <dbReference type="SAM" id="Phobius"/>
    </source>
</evidence>
<feature type="transmembrane region" description="Helical" evidence="9">
    <location>
        <begin position="12"/>
        <end position="36"/>
    </location>
</feature>
<evidence type="ECO:0000256" key="6">
    <source>
        <dbReference type="ARBA" id="ARBA00023121"/>
    </source>
</evidence>
<dbReference type="Proteomes" id="UP001212997">
    <property type="component" value="Unassembled WGS sequence"/>
</dbReference>
<keyword evidence="5" id="KW-0445">Lipid transport</keyword>
<comment type="similarity">
    <text evidence="8">Belongs to the MMM1 family.</text>
</comment>
<dbReference type="Pfam" id="PF10296">
    <property type="entry name" value="MMM1"/>
    <property type="match status" value="2"/>
</dbReference>
<evidence type="ECO:0000256" key="8">
    <source>
        <dbReference type="HAMAP-Rule" id="MF_03103"/>
    </source>
</evidence>
<evidence type="ECO:0000256" key="4">
    <source>
        <dbReference type="ARBA" id="ARBA00022989"/>
    </source>
</evidence>
<dbReference type="HAMAP" id="MF_03103">
    <property type="entry name" value="Mmm1"/>
    <property type="match status" value="1"/>
</dbReference>
<evidence type="ECO:0000313" key="11">
    <source>
        <dbReference type="EMBL" id="KAJ3488466.1"/>
    </source>
</evidence>
<dbReference type="GO" id="GO:0045040">
    <property type="term" value="P:protein insertion into mitochondrial outer membrane"/>
    <property type="evidence" value="ECO:0007669"/>
    <property type="project" value="UniProtKB-UniRule"/>
</dbReference>
<feature type="topological domain" description="Lumenal" evidence="8">
    <location>
        <begin position="1"/>
        <end position="16"/>
    </location>
</feature>
<dbReference type="EMBL" id="JANAWD010000066">
    <property type="protein sequence ID" value="KAJ3488466.1"/>
    <property type="molecule type" value="Genomic_DNA"/>
</dbReference>
<comment type="function">
    <text evidence="8">Component of the ERMES/MDM complex, which serves as a molecular tether to connect the endoplasmic reticulum (ER) and mitochondria. Components of this complex are involved in the control of mitochondrial shape and protein biogenesis, and function in nonvesicular lipid trafficking between the ER and mitochondria. The MDM12-MMM1 subcomplex functions in the major beta-barrel assembly pathway that is responsible for biogenesis of all outer membrane beta-barrel proteins, and acts in a late step after the SAM complex. The MDM10-MDM12-MMM1 subcomplex further acts in the TOM40-specific pathway after the action of the MDM12-MMM1 complex. Essential for establishing and maintaining the structure of mitochondria and maintenance of mtDNA nucleoids.</text>
</comment>
<name>A0AAD5YG89_9APHY</name>
<keyword evidence="6" id="KW-0446">Lipid-binding</keyword>
<protein>
    <recommendedName>
        <fullName evidence="8">Maintenance of mitochondrial morphology protein 1</fullName>
    </recommendedName>
</protein>
<gene>
    <name evidence="8" type="primary">MMM1</name>
    <name evidence="11" type="ORF">NLI96_g2810</name>
</gene>
<dbReference type="PANTHER" id="PTHR13466:SF0">
    <property type="entry name" value="SMP-LTD DOMAIN-CONTAINING PROTEIN"/>
    <property type="match status" value="1"/>
</dbReference>
<comment type="subcellular location">
    <subcellularLocation>
        <location evidence="8">Endoplasmic reticulum membrane</location>
        <topology evidence="8">Single-pass type I membrane protein</topology>
    </subcellularLocation>
    <text evidence="8">The ERMES/MDM complex localizes to a few discrete foci (around 10 per single cell), that represent mitochondria-endoplasmic reticulum junctions. These foci are often found next to mtDNA nucleoids.</text>
</comment>
<evidence type="ECO:0000256" key="5">
    <source>
        <dbReference type="ARBA" id="ARBA00023055"/>
    </source>
</evidence>